<evidence type="ECO:0000313" key="2">
    <source>
        <dbReference type="EMBL" id="KAF2642389.1"/>
    </source>
</evidence>
<dbReference type="AlphaFoldDB" id="A0A6A6S3I9"/>
<evidence type="ECO:0000313" key="3">
    <source>
        <dbReference type="Proteomes" id="UP000799753"/>
    </source>
</evidence>
<feature type="non-terminal residue" evidence="2">
    <location>
        <position position="1"/>
    </location>
</feature>
<keyword evidence="3" id="KW-1185">Reference proteome</keyword>
<proteinExistence type="predicted"/>
<dbReference type="EMBL" id="MU006781">
    <property type="protein sequence ID" value="KAF2642389.1"/>
    <property type="molecule type" value="Genomic_DNA"/>
</dbReference>
<gene>
    <name evidence="2" type="ORF">P280DRAFT_540213</name>
</gene>
<protein>
    <submittedName>
        <fullName evidence="2">Uncharacterized protein</fullName>
    </submittedName>
</protein>
<sequence>PSSSKTILKLQTQLNTTTQPNPNNFHRRPQINMKISSILFTLAASAATATSHQESTPRMHILCPRLANCTEVSTPMLQKIVKKFCERDGNCSVMAPKSKRDNEAIATVTQTVTHANFVTVTARPEIATVTSIIRSTETVYATALDQPSLPDGMYRTQLAKYREMMEKGMHELPVEKEADEAVVEAEEKEVEKQEVSDS</sequence>
<reference evidence="2" key="1">
    <citation type="journal article" date="2020" name="Stud. Mycol.">
        <title>101 Dothideomycetes genomes: a test case for predicting lifestyles and emergence of pathogens.</title>
        <authorList>
            <person name="Haridas S."/>
            <person name="Albert R."/>
            <person name="Binder M."/>
            <person name="Bloem J."/>
            <person name="Labutti K."/>
            <person name="Salamov A."/>
            <person name="Andreopoulos B."/>
            <person name="Baker S."/>
            <person name="Barry K."/>
            <person name="Bills G."/>
            <person name="Bluhm B."/>
            <person name="Cannon C."/>
            <person name="Castanera R."/>
            <person name="Culley D."/>
            <person name="Daum C."/>
            <person name="Ezra D."/>
            <person name="Gonzalez J."/>
            <person name="Henrissat B."/>
            <person name="Kuo A."/>
            <person name="Liang C."/>
            <person name="Lipzen A."/>
            <person name="Lutzoni F."/>
            <person name="Magnuson J."/>
            <person name="Mondo S."/>
            <person name="Nolan M."/>
            <person name="Ohm R."/>
            <person name="Pangilinan J."/>
            <person name="Park H.-J."/>
            <person name="Ramirez L."/>
            <person name="Alfaro M."/>
            <person name="Sun H."/>
            <person name="Tritt A."/>
            <person name="Yoshinaga Y."/>
            <person name="Zwiers L.-H."/>
            <person name="Turgeon B."/>
            <person name="Goodwin S."/>
            <person name="Spatafora J."/>
            <person name="Crous P."/>
            <person name="Grigoriev I."/>
        </authorList>
    </citation>
    <scope>NUCLEOTIDE SEQUENCE</scope>
    <source>
        <strain evidence="2">CBS 473.64</strain>
    </source>
</reference>
<accession>A0A6A6S3I9</accession>
<dbReference type="Proteomes" id="UP000799753">
    <property type="component" value="Unassembled WGS sequence"/>
</dbReference>
<organism evidence="2 3">
    <name type="scientific">Massarina eburnea CBS 473.64</name>
    <dbReference type="NCBI Taxonomy" id="1395130"/>
    <lineage>
        <taxon>Eukaryota</taxon>
        <taxon>Fungi</taxon>
        <taxon>Dikarya</taxon>
        <taxon>Ascomycota</taxon>
        <taxon>Pezizomycotina</taxon>
        <taxon>Dothideomycetes</taxon>
        <taxon>Pleosporomycetidae</taxon>
        <taxon>Pleosporales</taxon>
        <taxon>Massarineae</taxon>
        <taxon>Massarinaceae</taxon>
        <taxon>Massarina</taxon>
    </lineage>
</organism>
<feature type="region of interest" description="Disordered" evidence="1">
    <location>
        <begin position="179"/>
        <end position="198"/>
    </location>
</feature>
<name>A0A6A6S3I9_9PLEO</name>
<feature type="compositionally biased region" description="Acidic residues" evidence="1">
    <location>
        <begin position="179"/>
        <end position="188"/>
    </location>
</feature>
<evidence type="ECO:0000256" key="1">
    <source>
        <dbReference type="SAM" id="MobiDB-lite"/>
    </source>
</evidence>
<feature type="compositionally biased region" description="Basic and acidic residues" evidence="1">
    <location>
        <begin position="189"/>
        <end position="198"/>
    </location>
</feature>